<evidence type="ECO:0000313" key="1">
    <source>
        <dbReference type="EMBL" id="KOF67104.1"/>
    </source>
</evidence>
<dbReference type="OrthoDB" id="6283535at2759"/>
<organism evidence="1">
    <name type="scientific">Octopus bimaculoides</name>
    <name type="common">California two-spotted octopus</name>
    <dbReference type="NCBI Taxonomy" id="37653"/>
    <lineage>
        <taxon>Eukaryota</taxon>
        <taxon>Metazoa</taxon>
        <taxon>Spiralia</taxon>
        <taxon>Lophotrochozoa</taxon>
        <taxon>Mollusca</taxon>
        <taxon>Cephalopoda</taxon>
        <taxon>Coleoidea</taxon>
        <taxon>Octopodiformes</taxon>
        <taxon>Octopoda</taxon>
        <taxon>Incirrata</taxon>
        <taxon>Octopodidae</taxon>
        <taxon>Octopus</taxon>
    </lineage>
</organism>
<dbReference type="AlphaFoldDB" id="A0A0L8FQZ1"/>
<protein>
    <recommendedName>
        <fullName evidence="2">HAT C-terminal dimerisation domain-containing protein</fullName>
    </recommendedName>
</protein>
<dbReference type="STRING" id="37653.A0A0L8FQZ1"/>
<dbReference type="EMBL" id="KQ427386">
    <property type="protein sequence ID" value="KOF67104.1"/>
    <property type="molecule type" value="Genomic_DNA"/>
</dbReference>
<dbReference type="PANTHER" id="PTHR45913:SF5">
    <property type="entry name" value="GENERAL TRANSCRIPTION FACTOR II-I REPEAT DOMAIN-CONTAINING PROTEIN 2A-LIKE PROTEIN"/>
    <property type="match status" value="1"/>
</dbReference>
<dbReference type="SUPFAM" id="SSF53098">
    <property type="entry name" value="Ribonuclease H-like"/>
    <property type="match status" value="1"/>
</dbReference>
<dbReference type="PANTHER" id="PTHR45913">
    <property type="entry name" value="EPM2A-INTERACTING PROTEIN 1"/>
    <property type="match status" value="1"/>
</dbReference>
<gene>
    <name evidence="1" type="ORF">OCBIM_22010439mg</name>
</gene>
<accession>A0A0L8FQZ1</accession>
<evidence type="ECO:0008006" key="2">
    <source>
        <dbReference type="Google" id="ProtNLM"/>
    </source>
</evidence>
<reference evidence="1" key="1">
    <citation type="submission" date="2015-07" db="EMBL/GenBank/DDBJ databases">
        <title>MeaNS - Measles Nucleotide Surveillance Program.</title>
        <authorList>
            <person name="Tran T."/>
            <person name="Druce J."/>
        </authorList>
    </citation>
    <scope>NUCLEOTIDE SEQUENCE</scope>
    <source>
        <strain evidence="1">UCB-OBI-ISO-001</strain>
        <tissue evidence="1">Gonad</tissue>
    </source>
</reference>
<feature type="non-terminal residue" evidence="1">
    <location>
        <position position="1"/>
    </location>
</feature>
<name>A0A0L8FQZ1_OCTBM</name>
<dbReference type="InterPro" id="IPR012337">
    <property type="entry name" value="RNaseH-like_sf"/>
</dbReference>
<sequence>TWTLGYFFIEHSANPICLICPESIAVNKPVSEDGYAAVEEMSVDIKNQLINACSELEYFLIAIDENTVLSDTAQLAVFVRGVTSTFQIFIQIIHVKETVTGADIIEALLEMILEMKSDFSKLIGITTDGVPVMNVMDIVLKAINLILSRRIGDLAYFCDVRWLSRGSMLKRVLASHKELAIFLESKHVDSLHFRNPNWFATLAFIVDIVAHLNNLNLQLQGRKPQDSEDMRNEFASRFADFRLHANQFKLFATPFDVEMETASECFQMELINMQCDDLLRSKLHSKDISLIDFYAKYIFPSGKYTKLGNHAKKLASLFGSTYQCEQLFSKLKQTKNNLRTSLTDNHLDNNLLLASTSLKPNITTFICS</sequence>
<proteinExistence type="predicted"/>